<comment type="caution">
    <text evidence="8">The sequence shown here is derived from an EMBL/GenBank/DDBJ whole genome shotgun (WGS) entry which is preliminary data.</text>
</comment>
<feature type="domain" description="RNA polymerase sigma factor 70 region 4 type 2" evidence="7">
    <location>
        <begin position="119"/>
        <end position="172"/>
    </location>
</feature>
<dbReference type="InterPro" id="IPR014284">
    <property type="entry name" value="RNA_pol_sigma-70_dom"/>
</dbReference>
<dbReference type="InterPro" id="IPR007627">
    <property type="entry name" value="RNA_pol_sigma70_r2"/>
</dbReference>
<dbReference type="PANTHER" id="PTHR43133">
    <property type="entry name" value="RNA POLYMERASE ECF-TYPE SIGMA FACTO"/>
    <property type="match status" value="1"/>
</dbReference>
<evidence type="ECO:0000256" key="4">
    <source>
        <dbReference type="ARBA" id="ARBA00023125"/>
    </source>
</evidence>
<dbReference type="Gene3D" id="1.10.1740.10">
    <property type="match status" value="1"/>
</dbReference>
<evidence type="ECO:0000256" key="5">
    <source>
        <dbReference type="ARBA" id="ARBA00023163"/>
    </source>
</evidence>
<dbReference type="SUPFAM" id="SSF88659">
    <property type="entry name" value="Sigma3 and sigma4 domains of RNA polymerase sigma factors"/>
    <property type="match status" value="1"/>
</dbReference>
<sequence length="187" mass="21926">MRDEMLVELALQGDDDALRQLHDRYIGQVFQYAYTQTGDYHRAEEVAQDVMYKMAVNLASFQGKSSFKTWLFAIGRRVVIDYHRKYKKDNEKIWLNEEQVLQVPEQRSVEGEVLRHSLREQILRGLQQLSVDDRTVIYLRFVEGFSIDETAKIMSRTTLAIKSLQNRAKKKLAALIRSEVNEEDEQP</sequence>
<reference evidence="8 9" key="1">
    <citation type="submission" date="2023-07" db="EMBL/GenBank/DDBJ databases">
        <title>Genomic Encyclopedia of Type Strains, Phase IV (KMG-IV): sequencing the most valuable type-strain genomes for metagenomic binning, comparative biology and taxonomic classification.</title>
        <authorList>
            <person name="Goeker M."/>
        </authorList>
    </citation>
    <scope>NUCLEOTIDE SEQUENCE [LARGE SCALE GENOMIC DNA]</scope>
    <source>
        <strain evidence="8 9">DSM 17740</strain>
    </source>
</reference>
<dbReference type="RefSeq" id="WP_307335859.1">
    <property type="nucleotide sequence ID" value="NZ_JAUSUQ010000002.1"/>
</dbReference>
<gene>
    <name evidence="8" type="ORF">J2S00_000865</name>
</gene>
<dbReference type="InterPro" id="IPR013249">
    <property type="entry name" value="RNA_pol_sigma70_r4_t2"/>
</dbReference>
<evidence type="ECO:0000313" key="9">
    <source>
        <dbReference type="Proteomes" id="UP001232445"/>
    </source>
</evidence>
<keyword evidence="2" id="KW-0805">Transcription regulation</keyword>
<organism evidence="8 9">
    <name type="scientific">Caldalkalibacillus uzonensis</name>
    <dbReference type="NCBI Taxonomy" id="353224"/>
    <lineage>
        <taxon>Bacteria</taxon>
        <taxon>Bacillati</taxon>
        <taxon>Bacillota</taxon>
        <taxon>Bacilli</taxon>
        <taxon>Bacillales</taxon>
        <taxon>Bacillaceae</taxon>
        <taxon>Caldalkalibacillus</taxon>
    </lineage>
</organism>
<dbReference type="Pfam" id="PF08281">
    <property type="entry name" value="Sigma70_r4_2"/>
    <property type="match status" value="1"/>
</dbReference>
<dbReference type="InterPro" id="IPR013325">
    <property type="entry name" value="RNA_pol_sigma_r2"/>
</dbReference>
<evidence type="ECO:0000259" key="7">
    <source>
        <dbReference type="Pfam" id="PF08281"/>
    </source>
</evidence>
<name>A0ABU0CPL5_9BACI</name>
<accession>A0ABU0CPL5</accession>
<protein>
    <submittedName>
        <fullName evidence="8">RNA polymerase sigma-70 factor (ECF subfamily)</fullName>
    </submittedName>
</protein>
<evidence type="ECO:0000256" key="2">
    <source>
        <dbReference type="ARBA" id="ARBA00023015"/>
    </source>
</evidence>
<dbReference type="InterPro" id="IPR039425">
    <property type="entry name" value="RNA_pol_sigma-70-like"/>
</dbReference>
<dbReference type="NCBIfam" id="TIGR02937">
    <property type="entry name" value="sigma70-ECF"/>
    <property type="match status" value="1"/>
</dbReference>
<keyword evidence="9" id="KW-1185">Reference proteome</keyword>
<dbReference type="PANTHER" id="PTHR43133:SF8">
    <property type="entry name" value="RNA POLYMERASE SIGMA FACTOR HI_1459-RELATED"/>
    <property type="match status" value="1"/>
</dbReference>
<proteinExistence type="inferred from homology"/>
<comment type="similarity">
    <text evidence="1">Belongs to the sigma-70 factor family. ECF subfamily.</text>
</comment>
<dbReference type="InterPro" id="IPR013324">
    <property type="entry name" value="RNA_pol_sigma_r3/r4-like"/>
</dbReference>
<keyword evidence="4" id="KW-0238">DNA-binding</keyword>
<evidence type="ECO:0000259" key="6">
    <source>
        <dbReference type="Pfam" id="PF04542"/>
    </source>
</evidence>
<evidence type="ECO:0000256" key="1">
    <source>
        <dbReference type="ARBA" id="ARBA00010641"/>
    </source>
</evidence>
<dbReference type="Pfam" id="PF04542">
    <property type="entry name" value="Sigma70_r2"/>
    <property type="match status" value="1"/>
</dbReference>
<dbReference type="EMBL" id="JAUSUQ010000002">
    <property type="protein sequence ID" value="MDQ0338082.1"/>
    <property type="molecule type" value="Genomic_DNA"/>
</dbReference>
<evidence type="ECO:0000313" key="8">
    <source>
        <dbReference type="EMBL" id="MDQ0338082.1"/>
    </source>
</evidence>
<dbReference type="InterPro" id="IPR036388">
    <property type="entry name" value="WH-like_DNA-bd_sf"/>
</dbReference>
<dbReference type="Proteomes" id="UP001232445">
    <property type="component" value="Unassembled WGS sequence"/>
</dbReference>
<dbReference type="Gene3D" id="1.10.10.10">
    <property type="entry name" value="Winged helix-like DNA-binding domain superfamily/Winged helix DNA-binding domain"/>
    <property type="match status" value="1"/>
</dbReference>
<keyword evidence="5" id="KW-0804">Transcription</keyword>
<dbReference type="CDD" id="cd06171">
    <property type="entry name" value="Sigma70_r4"/>
    <property type="match status" value="1"/>
</dbReference>
<evidence type="ECO:0000256" key="3">
    <source>
        <dbReference type="ARBA" id="ARBA00023082"/>
    </source>
</evidence>
<keyword evidence="3" id="KW-0731">Sigma factor</keyword>
<dbReference type="SUPFAM" id="SSF88946">
    <property type="entry name" value="Sigma2 domain of RNA polymerase sigma factors"/>
    <property type="match status" value="1"/>
</dbReference>
<feature type="domain" description="RNA polymerase sigma-70 region 2" evidence="6">
    <location>
        <begin position="22"/>
        <end position="87"/>
    </location>
</feature>